<dbReference type="PANTHER" id="PTHR21447:SF4">
    <property type="entry name" value="CUB-LIKE DOMAIN-CONTAINING PROTEIN"/>
    <property type="match status" value="1"/>
</dbReference>
<feature type="signal peptide" evidence="1">
    <location>
        <begin position="1"/>
        <end position="19"/>
    </location>
</feature>
<sequence>MNFPHIVLLLSVLYSGCWALDCTQIPDWQIFDGDQFWYPYNTTKAVTIPPNFQCTYTIKAPITSSQILFANVGVTNLLRGPNDRLIITDSLGVKTVLGSLSSSWLEFEVFPGRPMTVQVITKSVNTNSQFLIHVQYNKVTVGPTQMLKTGGIMNFVDMSTIGGFRNNVPNSVSIQANEQMSVSMALAQTRWPVLYLSNCYIIDGDFLNQTQVRRLEDFANAVPFVSKTNKITFVSFQKDIYNDTAAVINPLSEVQQFSGITAEASTGGEKNNVVLAPLDSKIALEIVAVQEKKIIMDTLVFFAPIQPNCTAKIVTGPPNNYSQLLLDLTISENLMPYTFNLKYFSVIAENCEFAFTVTSPAPQK</sequence>
<evidence type="ECO:0000313" key="4">
    <source>
        <dbReference type="Proteomes" id="UP000005237"/>
    </source>
</evidence>
<dbReference type="Pfam" id="PF02408">
    <property type="entry name" value="CUB_2"/>
    <property type="match status" value="1"/>
</dbReference>
<evidence type="ECO:0000313" key="3">
    <source>
        <dbReference type="EnsemblMetazoa" id="CJA04530.1"/>
    </source>
</evidence>
<name>A0A8R1HR81_CAEJA</name>
<dbReference type="PANTHER" id="PTHR21447">
    <property type="entry name" value="RING-TYPE DOMAIN-CONTAINING PROTEIN-RELATED"/>
    <property type="match status" value="1"/>
</dbReference>
<keyword evidence="1" id="KW-0732">Signal</keyword>
<reference evidence="4" key="1">
    <citation type="submission" date="2010-08" db="EMBL/GenBank/DDBJ databases">
        <authorList>
            <consortium name="Caenorhabditis japonica Sequencing Consortium"/>
            <person name="Wilson R.K."/>
        </authorList>
    </citation>
    <scope>NUCLEOTIDE SEQUENCE [LARGE SCALE GENOMIC DNA]</scope>
    <source>
        <strain evidence="4">DF5081</strain>
    </source>
</reference>
<dbReference type="AlphaFoldDB" id="A0A8R1HR81"/>
<organism evidence="3 4">
    <name type="scientific">Caenorhabditis japonica</name>
    <dbReference type="NCBI Taxonomy" id="281687"/>
    <lineage>
        <taxon>Eukaryota</taxon>
        <taxon>Metazoa</taxon>
        <taxon>Ecdysozoa</taxon>
        <taxon>Nematoda</taxon>
        <taxon>Chromadorea</taxon>
        <taxon>Rhabditida</taxon>
        <taxon>Rhabditina</taxon>
        <taxon>Rhabditomorpha</taxon>
        <taxon>Rhabditoidea</taxon>
        <taxon>Rhabditidae</taxon>
        <taxon>Peloderinae</taxon>
        <taxon>Caenorhabditis</taxon>
    </lineage>
</organism>
<reference evidence="3" key="2">
    <citation type="submission" date="2022-06" db="UniProtKB">
        <authorList>
            <consortium name="EnsemblMetazoa"/>
        </authorList>
    </citation>
    <scope>IDENTIFICATION</scope>
    <source>
        <strain evidence="3">DF5081</strain>
    </source>
</reference>
<dbReference type="SUPFAM" id="SSF49854">
    <property type="entry name" value="Spermadhesin, CUB domain"/>
    <property type="match status" value="1"/>
</dbReference>
<dbReference type="GO" id="GO:0045087">
    <property type="term" value="P:innate immune response"/>
    <property type="evidence" value="ECO:0007669"/>
    <property type="project" value="TreeGrafter"/>
</dbReference>
<evidence type="ECO:0000259" key="2">
    <source>
        <dbReference type="Pfam" id="PF02408"/>
    </source>
</evidence>
<feature type="domain" description="CUB-like" evidence="2">
    <location>
        <begin position="21"/>
        <end position="139"/>
    </location>
</feature>
<dbReference type="GO" id="GO:0045121">
    <property type="term" value="C:membrane raft"/>
    <property type="evidence" value="ECO:0007669"/>
    <property type="project" value="TreeGrafter"/>
</dbReference>
<evidence type="ECO:0000256" key="1">
    <source>
        <dbReference type="SAM" id="SignalP"/>
    </source>
</evidence>
<feature type="chain" id="PRO_5035864888" evidence="1">
    <location>
        <begin position="20"/>
        <end position="364"/>
    </location>
</feature>
<proteinExistence type="predicted"/>
<protein>
    <submittedName>
        <fullName evidence="3">CUB_2 domain-containing protein</fullName>
    </submittedName>
</protein>
<dbReference type="EnsemblMetazoa" id="CJA04530.1">
    <property type="protein sequence ID" value="CJA04530.1"/>
    <property type="gene ID" value="WBGene00123734"/>
</dbReference>
<keyword evidence="4" id="KW-1185">Reference proteome</keyword>
<dbReference type="InterPro" id="IPR035914">
    <property type="entry name" value="Sperma_CUB_dom_sf"/>
</dbReference>
<dbReference type="InterPro" id="IPR003366">
    <property type="entry name" value="CUB-like_dom"/>
</dbReference>
<accession>A0A8R1HR81</accession>
<dbReference type="Proteomes" id="UP000005237">
    <property type="component" value="Unassembled WGS sequence"/>
</dbReference>